<organism evidence="1">
    <name type="scientific">mine drainage metagenome</name>
    <dbReference type="NCBI Taxonomy" id="410659"/>
    <lineage>
        <taxon>unclassified sequences</taxon>
        <taxon>metagenomes</taxon>
        <taxon>ecological metagenomes</taxon>
    </lineage>
</organism>
<evidence type="ECO:0000313" key="1">
    <source>
        <dbReference type="EMBL" id="OIQ70774.1"/>
    </source>
</evidence>
<protein>
    <submittedName>
        <fullName evidence="1">Uncharacterized protein</fullName>
    </submittedName>
</protein>
<gene>
    <name evidence="1" type="ORF">GALL_476120</name>
</gene>
<name>A0A1J5PH48_9ZZZZ</name>
<reference evidence="1" key="1">
    <citation type="submission" date="2016-10" db="EMBL/GenBank/DDBJ databases">
        <title>Sequence of Gallionella enrichment culture.</title>
        <authorList>
            <person name="Poehlein A."/>
            <person name="Muehling M."/>
            <person name="Daniel R."/>
        </authorList>
    </citation>
    <scope>NUCLEOTIDE SEQUENCE</scope>
</reference>
<dbReference type="AlphaFoldDB" id="A0A1J5PH48"/>
<comment type="caution">
    <text evidence="1">The sequence shown here is derived from an EMBL/GenBank/DDBJ whole genome shotgun (WGS) entry which is preliminary data.</text>
</comment>
<dbReference type="EMBL" id="MLJW01004034">
    <property type="protein sequence ID" value="OIQ70774.1"/>
    <property type="molecule type" value="Genomic_DNA"/>
</dbReference>
<accession>A0A1J5PH48</accession>
<dbReference type="AntiFam" id="ANF00207">
    <property type="entry name" value="Shadow ORF (opposite glnS)"/>
</dbReference>
<proteinExistence type="predicted"/>
<sequence>MAVGDELRQLALAREHIGEIEAGEFVLVRTRAGHQAEPHQVIEQPVVERPLVLELQGAQAVGNALQRILDGMGEGVHRVDAPVAAGAMVMGKPNAVDRRIAQIDVRRRHVDFRAQHHAAFRVLPVTHLLEAMQVVGGRAVAPRTVHPRLGERATVAAHVVGVLLIHVSQTVFDQRAGATVHEVEVVAGIIQMRDPVGFPVESQPAHRVQNGIDVFLVFLFRVGVVEAQVADATIVLRQTEVQADALGMADMQITVRLGRKAGADARRVGLPLGVPGGIRRMPGKTAPGMGALRQVALDDLAQEVRRFVSVFHSSAI</sequence>